<keyword evidence="1" id="KW-1133">Transmembrane helix</keyword>
<feature type="transmembrane region" description="Helical" evidence="1">
    <location>
        <begin position="6"/>
        <end position="27"/>
    </location>
</feature>
<name>A0A226DCB8_FOLCA</name>
<dbReference type="EMBL" id="LNIX01000026">
    <property type="protein sequence ID" value="OXA42367.1"/>
    <property type="molecule type" value="Genomic_DNA"/>
</dbReference>
<reference evidence="2 3" key="1">
    <citation type="submission" date="2015-12" db="EMBL/GenBank/DDBJ databases">
        <title>The genome of Folsomia candida.</title>
        <authorList>
            <person name="Faddeeva A."/>
            <person name="Derks M.F."/>
            <person name="Anvar Y."/>
            <person name="Smit S."/>
            <person name="Van Straalen N."/>
            <person name="Roelofs D."/>
        </authorList>
    </citation>
    <scope>NUCLEOTIDE SEQUENCE [LARGE SCALE GENOMIC DNA]</scope>
    <source>
        <strain evidence="2 3">VU population</strain>
        <tissue evidence="2">Whole body</tissue>
    </source>
</reference>
<comment type="caution">
    <text evidence="2">The sequence shown here is derived from an EMBL/GenBank/DDBJ whole genome shotgun (WGS) entry which is preliminary data.</text>
</comment>
<evidence type="ECO:0000256" key="1">
    <source>
        <dbReference type="SAM" id="Phobius"/>
    </source>
</evidence>
<gene>
    <name evidence="2" type="ORF">Fcan01_22795</name>
</gene>
<keyword evidence="3" id="KW-1185">Reference proteome</keyword>
<accession>A0A226DCB8</accession>
<sequence>MDITVLTISGFGLILIIAILIYVKWLCNSKGGQSQKNTGFDSTNVVIEVSILNDPIHTENSLETGRSQNDPVPNYDSVIFTNRGKSSLIFDETSPPPSYSECVHNKLNT</sequence>
<dbReference type="Proteomes" id="UP000198287">
    <property type="component" value="Unassembled WGS sequence"/>
</dbReference>
<protein>
    <submittedName>
        <fullName evidence="2">Uncharacterized protein</fullName>
    </submittedName>
</protein>
<evidence type="ECO:0000313" key="3">
    <source>
        <dbReference type="Proteomes" id="UP000198287"/>
    </source>
</evidence>
<proteinExistence type="predicted"/>
<organism evidence="2 3">
    <name type="scientific">Folsomia candida</name>
    <name type="common">Springtail</name>
    <dbReference type="NCBI Taxonomy" id="158441"/>
    <lineage>
        <taxon>Eukaryota</taxon>
        <taxon>Metazoa</taxon>
        <taxon>Ecdysozoa</taxon>
        <taxon>Arthropoda</taxon>
        <taxon>Hexapoda</taxon>
        <taxon>Collembola</taxon>
        <taxon>Entomobryomorpha</taxon>
        <taxon>Isotomoidea</taxon>
        <taxon>Isotomidae</taxon>
        <taxon>Proisotominae</taxon>
        <taxon>Folsomia</taxon>
    </lineage>
</organism>
<dbReference type="AlphaFoldDB" id="A0A226DCB8"/>
<keyword evidence="1" id="KW-0812">Transmembrane</keyword>
<evidence type="ECO:0000313" key="2">
    <source>
        <dbReference type="EMBL" id="OXA42367.1"/>
    </source>
</evidence>
<keyword evidence="1" id="KW-0472">Membrane</keyword>